<gene>
    <name evidence="2" type="ORF">QR721_07470</name>
</gene>
<protein>
    <submittedName>
        <fullName evidence="2">Aldo/keto reductase</fullName>
        <ecNumber evidence="2">1.1.1.-</ecNumber>
    </submittedName>
</protein>
<evidence type="ECO:0000313" key="2">
    <source>
        <dbReference type="EMBL" id="WLV23497.1"/>
    </source>
</evidence>
<dbReference type="RefSeq" id="WP_348025565.1">
    <property type="nucleotide sequence ID" value="NZ_CP129113.1"/>
</dbReference>
<dbReference type="Proteomes" id="UP001180087">
    <property type="component" value="Chromosome"/>
</dbReference>
<dbReference type="InterPro" id="IPR036812">
    <property type="entry name" value="NAD(P)_OxRdtase_dom_sf"/>
</dbReference>
<dbReference type="PANTHER" id="PTHR43312:SF1">
    <property type="entry name" value="NADP-DEPENDENT OXIDOREDUCTASE DOMAIN-CONTAINING PROTEIN"/>
    <property type="match status" value="1"/>
</dbReference>
<proteinExistence type="predicted"/>
<dbReference type="PANTHER" id="PTHR43312">
    <property type="entry name" value="D-THREO-ALDOSE 1-DEHYDROGENASE"/>
    <property type="match status" value="1"/>
</dbReference>
<dbReference type="SUPFAM" id="SSF51430">
    <property type="entry name" value="NAD(P)-linked oxidoreductase"/>
    <property type="match status" value="1"/>
</dbReference>
<dbReference type="PRINTS" id="PR00069">
    <property type="entry name" value="ALDKETRDTASE"/>
</dbReference>
<dbReference type="CDD" id="cd19086">
    <property type="entry name" value="AKR_AKR11C1"/>
    <property type="match status" value="1"/>
</dbReference>
<sequence length="304" mass="33901">MKKNELGKSGIFTSELSLGCMSLGTDAKQAFRIIDAALDRGINHFDTADLYDFGKNEEILGKAIKNKRQQVVLTSKVGNDFSKGDGSYRWNPSHEHIITGLKASLKRLQTDYLDFYMLHGGTIDDPLDESIDAFETLKKEGLIRSYGISSIRPNVIREYVKRSTIDGVMMQYSMLDRRPEEEILDLLQEKNISVLARGPLAGGLLSNDWKHQLARKGTNGYLGYMPEELDSILPSIAELAQQPMNSFSFSYVLSHPAVATAVFGASSIEQLEQNTSALPSAPLGKTQLAELQKITKPLRYEQHR</sequence>
<feature type="domain" description="NADP-dependent oxidoreductase" evidence="1">
    <location>
        <begin position="16"/>
        <end position="294"/>
    </location>
</feature>
<evidence type="ECO:0000313" key="3">
    <source>
        <dbReference type="Proteomes" id="UP001180087"/>
    </source>
</evidence>
<reference evidence="2" key="1">
    <citation type="submission" date="2023-06" db="EMBL/GenBank/DDBJ databases">
        <title>A Treasure from Seagulls: Isolation and Description of Aciduricobacillus qingdaonensis gen. nov., sp. nov., a Rare Obligately Uric Acid-utilizing Member in the Family Bacillaceae.</title>
        <authorList>
            <person name="Liu W."/>
            <person name="Wang B."/>
        </authorList>
    </citation>
    <scope>NUCLEOTIDE SEQUENCE</scope>
    <source>
        <strain evidence="2">44XB</strain>
    </source>
</reference>
<accession>A0ABY9KUR1</accession>
<dbReference type="InterPro" id="IPR023210">
    <property type="entry name" value="NADP_OxRdtase_dom"/>
</dbReference>
<organism evidence="2 3">
    <name type="scientific">Aciduricibacillus chroicocephali</name>
    <dbReference type="NCBI Taxonomy" id="3054939"/>
    <lineage>
        <taxon>Bacteria</taxon>
        <taxon>Bacillati</taxon>
        <taxon>Bacillota</taxon>
        <taxon>Bacilli</taxon>
        <taxon>Bacillales</taxon>
        <taxon>Bacillaceae</taxon>
        <taxon>Aciduricibacillus</taxon>
    </lineage>
</organism>
<name>A0ABY9KUR1_9BACI</name>
<dbReference type="GO" id="GO:0016491">
    <property type="term" value="F:oxidoreductase activity"/>
    <property type="evidence" value="ECO:0007669"/>
    <property type="project" value="UniProtKB-KW"/>
</dbReference>
<dbReference type="InterPro" id="IPR020471">
    <property type="entry name" value="AKR"/>
</dbReference>
<keyword evidence="2" id="KW-0560">Oxidoreductase</keyword>
<dbReference type="InterPro" id="IPR053135">
    <property type="entry name" value="AKR2_Oxidoreductase"/>
</dbReference>
<keyword evidence="3" id="KW-1185">Reference proteome</keyword>
<dbReference type="EC" id="1.1.1.-" evidence="2"/>
<dbReference type="EMBL" id="CP129113">
    <property type="protein sequence ID" value="WLV23497.1"/>
    <property type="molecule type" value="Genomic_DNA"/>
</dbReference>
<evidence type="ECO:0000259" key="1">
    <source>
        <dbReference type="Pfam" id="PF00248"/>
    </source>
</evidence>
<dbReference type="Pfam" id="PF00248">
    <property type="entry name" value="Aldo_ket_red"/>
    <property type="match status" value="1"/>
</dbReference>
<dbReference type="Gene3D" id="3.20.20.100">
    <property type="entry name" value="NADP-dependent oxidoreductase domain"/>
    <property type="match status" value="1"/>
</dbReference>